<dbReference type="Pfam" id="PF04577">
    <property type="entry name" value="Glyco_transf_61"/>
    <property type="match status" value="1"/>
</dbReference>
<name>A0ABT3GY99_9RHOB</name>
<accession>A0ABT3GY99</accession>
<protein>
    <submittedName>
        <fullName evidence="2">Glycosyltransferase family 61 protein</fullName>
    </submittedName>
</protein>
<gene>
    <name evidence="2" type="ORF">OKW52_09620</name>
</gene>
<evidence type="ECO:0000259" key="1">
    <source>
        <dbReference type="Pfam" id="PF04577"/>
    </source>
</evidence>
<comment type="caution">
    <text evidence="2">The sequence shown here is derived from an EMBL/GenBank/DDBJ whole genome shotgun (WGS) entry which is preliminary data.</text>
</comment>
<dbReference type="Proteomes" id="UP001208938">
    <property type="component" value="Unassembled WGS sequence"/>
</dbReference>
<evidence type="ECO:0000313" key="3">
    <source>
        <dbReference type="Proteomes" id="UP001208938"/>
    </source>
</evidence>
<dbReference type="EMBL" id="JAPDFL010000001">
    <property type="protein sequence ID" value="MCW1932508.1"/>
    <property type="molecule type" value="Genomic_DNA"/>
</dbReference>
<sequence>MRLSESDTAALQVPATRRLVPLQSFQNVLAGPSPNRMTPGVHWPDFENQTHARLWRGNRRVCTLPEIQHDGSTRITEPGLFVSMYDNHFGHMVAETIPRIPQSLAEAPDLPLYFSARAGFGLANLSPMFRSVLGWLNVPLDQLRFIGRPTEFRDLTIAMQAEHLDGPPTAEGYLPLLEARIAGQLDMPRPEGITFVSRAALAPEKGRHAGERYLADCLDGLGVRVVYPENLTLHEQMKAYASAKYLVFSEGSAIHGRQLLGRIDHHISILRRRLRSTIAQHQMAPRGASLTYVGCFGGSLVTTDEDGRKIDHSMISFYAVAPMIEHFESLGVPLRRVWDWAAYNRARDADVMAWVGAMYDPKVYSWLKPHNTDAYLLDQLEPLGLGHLRTPIHALIRLMRPEGAAASTPATKAQPAVAPRATDFALRGETGVDIFTRLEDVGANRPRYLCLATVVDLGGIASVQMHEPTQGRDARDLARLARAFAQDAALSQSFSLTDASAWPRAGHGESANSLLQHAAFFLAWQEADAASQHFMGQLDRVIASLSNHPGALSAPVALLYNFNRISVGVQVARRVTAVLSQWIAMQQWPAGTRDSTGHALRLLGDLCTRGAVPELALSCYEIALHAGDNGFRRRKAYEAARALGDRGKMELHLAALKRFEA</sequence>
<dbReference type="RefSeq" id="WP_264505501.1">
    <property type="nucleotide sequence ID" value="NZ_JAPDFL010000001.1"/>
</dbReference>
<proteinExistence type="predicted"/>
<evidence type="ECO:0000313" key="2">
    <source>
        <dbReference type="EMBL" id="MCW1932508.1"/>
    </source>
</evidence>
<feature type="domain" description="Glycosyltransferase 61 catalytic" evidence="1">
    <location>
        <begin position="89"/>
        <end position="255"/>
    </location>
</feature>
<organism evidence="2 3">
    <name type="scientific">Pararhodobacter zhoushanensis</name>
    <dbReference type="NCBI Taxonomy" id="2479545"/>
    <lineage>
        <taxon>Bacteria</taxon>
        <taxon>Pseudomonadati</taxon>
        <taxon>Pseudomonadota</taxon>
        <taxon>Alphaproteobacteria</taxon>
        <taxon>Rhodobacterales</taxon>
        <taxon>Paracoccaceae</taxon>
        <taxon>Pararhodobacter</taxon>
    </lineage>
</organism>
<keyword evidence="3" id="KW-1185">Reference proteome</keyword>
<reference evidence="2 3" key="1">
    <citation type="submission" date="2022-10" db="EMBL/GenBank/DDBJ databases">
        <title>Pararhodobacter sp. nov., isolated from marine algae.</title>
        <authorList>
            <person name="Choi B.J."/>
            <person name="Kim J.M."/>
            <person name="Lee J.K."/>
            <person name="Choi D.G."/>
            <person name="Jeon C.O."/>
        </authorList>
    </citation>
    <scope>NUCLEOTIDE SEQUENCE [LARGE SCALE GENOMIC DNA]</scope>
    <source>
        <strain evidence="2 3">ZQ420</strain>
    </source>
</reference>
<dbReference type="InterPro" id="IPR049625">
    <property type="entry name" value="Glyco_transf_61_cat"/>
</dbReference>